<reference evidence="1 2" key="1">
    <citation type="submission" date="2024-01" db="EMBL/GenBank/DDBJ databases">
        <title>The genomes of 5 underutilized Papilionoideae crops provide insights into root nodulation and disease resistanc.</title>
        <authorList>
            <person name="Yuan L."/>
        </authorList>
    </citation>
    <scope>NUCLEOTIDE SEQUENCE [LARGE SCALE GENOMIC DNA]</scope>
    <source>
        <strain evidence="1">ZHUSHIDOU_FW_LH</strain>
        <tissue evidence="1">Leaf</tissue>
    </source>
</reference>
<accession>A0AAN9E3H2</accession>
<name>A0AAN9E3H2_CROPI</name>
<proteinExistence type="predicted"/>
<evidence type="ECO:0000313" key="2">
    <source>
        <dbReference type="Proteomes" id="UP001372338"/>
    </source>
</evidence>
<dbReference type="AlphaFoldDB" id="A0AAN9E3H2"/>
<protein>
    <submittedName>
        <fullName evidence="1">Uncharacterized protein</fullName>
    </submittedName>
</protein>
<organism evidence="1 2">
    <name type="scientific">Crotalaria pallida</name>
    <name type="common">Smooth rattlebox</name>
    <name type="synonym">Crotalaria striata</name>
    <dbReference type="NCBI Taxonomy" id="3830"/>
    <lineage>
        <taxon>Eukaryota</taxon>
        <taxon>Viridiplantae</taxon>
        <taxon>Streptophyta</taxon>
        <taxon>Embryophyta</taxon>
        <taxon>Tracheophyta</taxon>
        <taxon>Spermatophyta</taxon>
        <taxon>Magnoliopsida</taxon>
        <taxon>eudicotyledons</taxon>
        <taxon>Gunneridae</taxon>
        <taxon>Pentapetalae</taxon>
        <taxon>rosids</taxon>
        <taxon>fabids</taxon>
        <taxon>Fabales</taxon>
        <taxon>Fabaceae</taxon>
        <taxon>Papilionoideae</taxon>
        <taxon>50 kb inversion clade</taxon>
        <taxon>genistoids sensu lato</taxon>
        <taxon>core genistoids</taxon>
        <taxon>Crotalarieae</taxon>
        <taxon>Crotalaria</taxon>
    </lineage>
</organism>
<gene>
    <name evidence="1" type="ORF">RIF29_39350</name>
</gene>
<sequence>MGGGSDFDSVRQRTCSFLLLPQWQGGCCTWWFHTSIAIGSFPRSRSGCDESMIVLALQSNGGWVALVWLSGEEAPRVSCEKEKMRAELG</sequence>
<evidence type="ECO:0000313" key="1">
    <source>
        <dbReference type="EMBL" id="KAK7244527.1"/>
    </source>
</evidence>
<keyword evidence="2" id="KW-1185">Reference proteome</keyword>
<dbReference type="Proteomes" id="UP001372338">
    <property type="component" value="Unassembled WGS sequence"/>
</dbReference>
<comment type="caution">
    <text evidence="1">The sequence shown here is derived from an EMBL/GenBank/DDBJ whole genome shotgun (WGS) entry which is preliminary data.</text>
</comment>
<dbReference type="EMBL" id="JAYWIO010000008">
    <property type="protein sequence ID" value="KAK7244527.1"/>
    <property type="molecule type" value="Genomic_DNA"/>
</dbReference>